<sequence>MMFHLMERKYCCLKCLYGIIFFSFLVGSVRANNSSIYPRERITIANGLAHNGVTSLLQDKFGYYWIGTYDGLNRYDGAGFKTYRNTSERSYLLSNRIRTLEEDDEGRIWIGTDEGIAIYDQEKQLFSTLYSHQNNSNHHKGPIIRDLLVDKNNKRIIAATEEFGVLLFDADLSFLGEFTPDNLKDIDGFIIYNVVKYHDDKYLIATTEGVYTFHGSSGEFVKISLPLIDAATYILQLSEGRFAITTSTGVRVIENRKENWELVASFLASENFNCVEIDKRGRMWLGTVNQGIRRVDNLQEVLEGEEPAVVSEEGEQGFIRTSGIYNTKNNGIWVTTFNHGLLRFDLYPNSFHQVPRQHNSVERLHTNEVPNIAPLSPNSAFMTAHHGGKILFDFSQQQFRELPATMPASIQDDITGVYSDEHGAVWFKNRNNEITVLRADGTYDPAPVIEEMPRGLRLVTMCEDGDGNIWVANTKDFYRLQLDGERKIKAVHKVTDHSFFKSKPIYKIRTLYYDSVYDYMWVGTDTDGLFRMKLGTSEDLDSVQVDQFVSDPSDLLSLPSNFVSAIVRLPNGELFLGTERGGICKVRNSEKDSVQFINYSEKNGLSNNVVKNILYDDDYNLWISTNIGLNRFDPKSQNFRVYKRSDGLPFEDFSYAAEKMSDGTMVFSGIKGICYFHPDDLSDEEPVPLFQFDNLTISGRSILPGDSLNGRVLLEKSLSSTDRIDLEYDENVFSIDVNALHYGSPENHYIKYQLKPINDQWIQVKSHQKTIHFSGLQPGEYTLHTMVSNSLNEWGNPRTITIVIHPPFWKTPIAYLIYSLLLGLVILGIIYIIIRFQKLHHNIEIHRLEKETEVKLNNAKLRFFSNISHEIKTPLTLLQGPIEFLSHRFKYDIDVVDKLNLVQRQAHKISLLVDQVHDFQRAEANVLKMHLDQFNFDHFLLKIYQDYHFITEQGDKKIQVIGGDDPINVKADTDKLEKVINNLLSNAIKFTNKGDTITIKYHKEGENLAVSVSDTGTGIPDVDQSSVFDRFFQSTYNNSSTIGGSGIGLAFTKRLVEMHYGRIWLESKIGEGTTFYITLPIIDDSVSDINDRHYHQSEFLKSEMEAETTNRSTVFDSSPTPFSTSYEGATLFVVEDNTEMQQYLEGFLGQQFNVKCFNDGKECLDALEHEWPDIVISDVMMPNVNGFELTHQIKSNIKTSHVPVLLLTASQADHDKLRGYEGGADAYLKKPFERQHLLVRIESLLLSRHQIRKRFEIDLPLTITKEESNDHAFLDKLYFLIDQNLDNQDLDLDSFSRELYLNRTHFYQKVKAITGQTPYELLKNYRLKKAAQILYEGKHTVNEVYMMTGFKSRTHFAKIFKEKYGSTPGKYAQKIEETIK</sequence>
<dbReference type="GO" id="GO:0000155">
    <property type="term" value="F:phosphorelay sensor kinase activity"/>
    <property type="evidence" value="ECO:0007669"/>
    <property type="project" value="InterPro"/>
</dbReference>
<keyword evidence="5" id="KW-0418">Kinase</keyword>
<dbReference type="InterPro" id="IPR009057">
    <property type="entry name" value="Homeodomain-like_sf"/>
</dbReference>
<dbReference type="PROSITE" id="PS01124">
    <property type="entry name" value="HTH_ARAC_FAMILY_2"/>
    <property type="match status" value="1"/>
</dbReference>
<evidence type="ECO:0000256" key="9">
    <source>
        <dbReference type="SAM" id="Phobius"/>
    </source>
</evidence>
<evidence type="ECO:0000259" key="10">
    <source>
        <dbReference type="PROSITE" id="PS01124"/>
    </source>
</evidence>
<dbReference type="InterPro" id="IPR003661">
    <property type="entry name" value="HisK_dim/P_dom"/>
</dbReference>
<accession>A0A2Z4IP35</accession>
<dbReference type="InterPro" id="IPR036890">
    <property type="entry name" value="HATPase_C_sf"/>
</dbReference>
<dbReference type="Pfam" id="PF07495">
    <property type="entry name" value="Y_Y_Y"/>
    <property type="match status" value="1"/>
</dbReference>
<dbReference type="InterPro" id="IPR011110">
    <property type="entry name" value="Reg_prop"/>
</dbReference>
<dbReference type="SMART" id="SM00388">
    <property type="entry name" value="HisKA"/>
    <property type="match status" value="1"/>
</dbReference>
<evidence type="ECO:0000313" key="14">
    <source>
        <dbReference type="Proteomes" id="UP000248688"/>
    </source>
</evidence>
<evidence type="ECO:0000256" key="8">
    <source>
        <dbReference type="PROSITE-ProRule" id="PRU00169"/>
    </source>
</evidence>
<dbReference type="GO" id="GO:0043565">
    <property type="term" value="F:sequence-specific DNA binding"/>
    <property type="evidence" value="ECO:0007669"/>
    <property type="project" value="InterPro"/>
</dbReference>
<dbReference type="KEGG" id="est:DN752_23590"/>
<dbReference type="OrthoDB" id="9797097at2"/>
<dbReference type="InterPro" id="IPR005467">
    <property type="entry name" value="His_kinase_dom"/>
</dbReference>
<evidence type="ECO:0000256" key="5">
    <source>
        <dbReference type="ARBA" id="ARBA00022777"/>
    </source>
</evidence>
<dbReference type="InterPro" id="IPR011006">
    <property type="entry name" value="CheY-like_superfamily"/>
</dbReference>
<dbReference type="Pfam" id="PF00512">
    <property type="entry name" value="HisKA"/>
    <property type="match status" value="1"/>
</dbReference>
<dbReference type="SUPFAM" id="SSF63829">
    <property type="entry name" value="Calcium-dependent phosphotriesterase"/>
    <property type="match status" value="3"/>
</dbReference>
<protein>
    <recommendedName>
        <fullName evidence="2">histidine kinase</fullName>
        <ecNumber evidence="2">2.7.13.3</ecNumber>
    </recommendedName>
</protein>
<dbReference type="InterPro" id="IPR013783">
    <property type="entry name" value="Ig-like_fold"/>
</dbReference>
<dbReference type="SUPFAM" id="SSF47384">
    <property type="entry name" value="Homodimeric domain of signal transducing histidine kinase"/>
    <property type="match status" value="1"/>
</dbReference>
<dbReference type="FunFam" id="3.30.565.10:FF:000006">
    <property type="entry name" value="Sensor histidine kinase WalK"/>
    <property type="match status" value="1"/>
</dbReference>
<dbReference type="InterPro" id="IPR004358">
    <property type="entry name" value="Sig_transdc_His_kin-like_C"/>
</dbReference>
<feature type="modified residue" description="4-aspartylphosphate" evidence="8">
    <location>
        <position position="1178"/>
    </location>
</feature>
<name>A0A2Z4IP35_9BACT</name>
<feature type="domain" description="Histidine kinase" evidence="11">
    <location>
        <begin position="866"/>
        <end position="1083"/>
    </location>
</feature>
<dbReference type="InterPro" id="IPR011123">
    <property type="entry name" value="Y_Y_Y"/>
</dbReference>
<dbReference type="SUPFAM" id="SSF46689">
    <property type="entry name" value="Homeodomain-like"/>
    <property type="match status" value="1"/>
</dbReference>
<dbReference type="SMART" id="SM00342">
    <property type="entry name" value="HTH_ARAC"/>
    <property type="match status" value="1"/>
</dbReference>
<evidence type="ECO:0000256" key="1">
    <source>
        <dbReference type="ARBA" id="ARBA00000085"/>
    </source>
</evidence>
<dbReference type="InterPro" id="IPR018060">
    <property type="entry name" value="HTH_AraC"/>
</dbReference>
<proteinExistence type="predicted"/>
<dbReference type="Gene3D" id="1.10.287.130">
    <property type="match status" value="1"/>
</dbReference>
<feature type="domain" description="Response regulatory" evidence="12">
    <location>
        <begin position="1130"/>
        <end position="1245"/>
    </location>
</feature>
<dbReference type="PANTHER" id="PTHR43547">
    <property type="entry name" value="TWO-COMPONENT HISTIDINE KINASE"/>
    <property type="match status" value="1"/>
</dbReference>
<dbReference type="InterPro" id="IPR015943">
    <property type="entry name" value="WD40/YVTN_repeat-like_dom_sf"/>
</dbReference>
<dbReference type="Gene3D" id="3.30.565.10">
    <property type="entry name" value="Histidine kinase-like ATPase, C-terminal domain"/>
    <property type="match status" value="1"/>
</dbReference>
<evidence type="ECO:0000256" key="2">
    <source>
        <dbReference type="ARBA" id="ARBA00012438"/>
    </source>
</evidence>
<keyword evidence="3 8" id="KW-0597">Phosphoprotein</keyword>
<keyword evidence="4" id="KW-0808">Transferase</keyword>
<dbReference type="Gene3D" id="2.130.10.10">
    <property type="entry name" value="YVTN repeat-like/Quinoprotein amine dehydrogenase"/>
    <property type="match status" value="3"/>
</dbReference>
<dbReference type="CDD" id="cd17574">
    <property type="entry name" value="REC_OmpR"/>
    <property type="match status" value="1"/>
</dbReference>
<dbReference type="Gene3D" id="3.40.50.2300">
    <property type="match status" value="1"/>
</dbReference>
<evidence type="ECO:0000256" key="7">
    <source>
        <dbReference type="ARBA" id="ARBA00023163"/>
    </source>
</evidence>
<dbReference type="Gene3D" id="1.10.10.60">
    <property type="entry name" value="Homeodomain-like"/>
    <property type="match status" value="1"/>
</dbReference>
<dbReference type="CDD" id="cd00082">
    <property type="entry name" value="HisKA"/>
    <property type="match status" value="1"/>
</dbReference>
<dbReference type="Proteomes" id="UP000248688">
    <property type="component" value="Chromosome"/>
</dbReference>
<evidence type="ECO:0000256" key="3">
    <source>
        <dbReference type="ARBA" id="ARBA00022553"/>
    </source>
</evidence>
<gene>
    <name evidence="13" type="ORF">DN752_23590</name>
</gene>
<dbReference type="EMBL" id="CP030041">
    <property type="protein sequence ID" value="AWW32881.1"/>
    <property type="molecule type" value="Genomic_DNA"/>
</dbReference>
<dbReference type="Pfam" id="PF07494">
    <property type="entry name" value="Reg_prop"/>
    <property type="match status" value="3"/>
</dbReference>
<keyword evidence="7" id="KW-0804">Transcription</keyword>
<feature type="domain" description="HTH araC/xylS-type" evidence="10">
    <location>
        <begin position="1275"/>
        <end position="1374"/>
    </location>
</feature>
<keyword evidence="9" id="KW-1133">Transmembrane helix</keyword>
<evidence type="ECO:0000313" key="13">
    <source>
        <dbReference type="EMBL" id="AWW32881.1"/>
    </source>
</evidence>
<dbReference type="EC" id="2.7.13.3" evidence="2"/>
<dbReference type="GO" id="GO:0003700">
    <property type="term" value="F:DNA-binding transcription factor activity"/>
    <property type="evidence" value="ECO:0007669"/>
    <property type="project" value="InterPro"/>
</dbReference>
<reference evidence="13 14" key="1">
    <citation type="submission" date="2018-06" db="EMBL/GenBank/DDBJ databases">
        <title>Echinicola strongylocentroti sp. nov., isolated from a sea urchin Strongylocentrotus intermedius.</title>
        <authorList>
            <person name="Bae S.S."/>
        </authorList>
    </citation>
    <scope>NUCLEOTIDE SEQUENCE [LARGE SCALE GENOMIC DNA]</scope>
    <source>
        <strain evidence="13 14">MEBiC08714</strain>
    </source>
</reference>
<feature type="transmembrane region" description="Helical" evidence="9">
    <location>
        <begin position="813"/>
        <end position="834"/>
    </location>
</feature>
<dbReference type="PANTHER" id="PTHR43547:SF2">
    <property type="entry name" value="HYBRID SIGNAL TRANSDUCTION HISTIDINE KINASE C"/>
    <property type="match status" value="1"/>
</dbReference>
<dbReference type="PROSITE" id="PS50109">
    <property type="entry name" value="HIS_KIN"/>
    <property type="match status" value="1"/>
</dbReference>
<evidence type="ECO:0000256" key="4">
    <source>
        <dbReference type="ARBA" id="ARBA00022679"/>
    </source>
</evidence>
<dbReference type="PROSITE" id="PS50110">
    <property type="entry name" value="RESPONSE_REGULATORY"/>
    <property type="match status" value="1"/>
</dbReference>
<keyword evidence="6" id="KW-0805">Transcription regulation</keyword>
<dbReference type="InterPro" id="IPR001789">
    <property type="entry name" value="Sig_transdc_resp-reg_receiver"/>
</dbReference>
<dbReference type="PRINTS" id="PR00344">
    <property type="entry name" value="BCTRLSENSOR"/>
</dbReference>
<keyword evidence="14" id="KW-1185">Reference proteome</keyword>
<dbReference type="Pfam" id="PF02518">
    <property type="entry name" value="HATPase_c"/>
    <property type="match status" value="1"/>
</dbReference>
<evidence type="ECO:0000259" key="11">
    <source>
        <dbReference type="PROSITE" id="PS50109"/>
    </source>
</evidence>
<dbReference type="Gene3D" id="2.60.40.10">
    <property type="entry name" value="Immunoglobulins"/>
    <property type="match status" value="1"/>
</dbReference>
<dbReference type="Pfam" id="PF00072">
    <property type="entry name" value="Response_reg"/>
    <property type="match status" value="1"/>
</dbReference>
<dbReference type="SMART" id="SM00448">
    <property type="entry name" value="REC"/>
    <property type="match status" value="1"/>
</dbReference>
<organism evidence="13 14">
    <name type="scientific">Echinicola strongylocentroti</name>
    <dbReference type="NCBI Taxonomy" id="1795355"/>
    <lineage>
        <taxon>Bacteria</taxon>
        <taxon>Pseudomonadati</taxon>
        <taxon>Bacteroidota</taxon>
        <taxon>Cytophagia</taxon>
        <taxon>Cytophagales</taxon>
        <taxon>Cyclobacteriaceae</taxon>
        <taxon>Echinicola</taxon>
    </lineage>
</organism>
<dbReference type="SUPFAM" id="SSF55874">
    <property type="entry name" value="ATPase domain of HSP90 chaperone/DNA topoisomerase II/histidine kinase"/>
    <property type="match status" value="1"/>
</dbReference>
<comment type="catalytic activity">
    <reaction evidence="1">
        <text>ATP + protein L-histidine = ADP + protein N-phospho-L-histidine.</text>
        <dbReference type="EC" id="2.7.13.3"/>
    </reaction>
</comment>
<dbReference type="InterPro" id="IPR003594">
    <property type="entry name" value="HATPase_dom"/>
</dbReference>
<dbReference type="SUPFAM" id="SSF52172">
    <property type="entry name" value="CheY-like"/>
    <property type="match status" value="1"/>
</dbReference>
<dbReference type="Pfam" id="PF12833">
    <property type="entry name" value="HTH_18"/>
    <property type="match status" value="1"/>
</dbReference>
<evidence type="ECO:0000256" key="6">
    <source>
        <dbReference type="ARBA" id="ARBA00023015"/>
    </source>
</evidence>
<keyword evidence="9" id="KW-0472">Membrane</keyword>
<dbReference type="InterPro" id="IPR036097">
    <property type="entry name" value="HisK_dim/P_sf"/>
</dbReference>
<dbReference type="SMART" id="SM00387">
    <property type="entry name" value="HATPase_c"/>
    <property type="match status" value="1"/>
</dbReference>
<evidence type="ECO:0000259" key="12">
    <source>
        <dbReference type="PROSITE" id="PS50110"/>
    </source>
</evidence>
<keyword evidence="9" id="KW-0812">Transmembrane</keyword>